<dbReference type="PANTHER" id="PTHR43477:SF1">
    <property type="entry name" value="DIHYDROANTICAPSIN 7-DEHYDROGENASE"/>
    <property type="match status" value="1"/>
</dbReference>
<evidence type="ECO:0000256" key="1">
    <source>
        <dbReference type="ARBA" id="ARBA00006484"/>
    </source>
</evidence>
<dbReference type="FunFam" id="3.40.50.720:FF:000084">
    <property type="entry name" value="Short-chain dehydrogenase reductase"/>
    <property type="match status" value="1"/>
</dbReference>
<dbReference type="Gene3D" id="3.40.50.720">
    <property type="entry name" value="NAD(P)-binding Rossmann-like Domain"/>
    <property type="match status" value="1"/>
</dbReference>
<dbReference type="EMBL" id="LVYV01000053">
    <property type="protein sequence ID" value="KZD21148.1"/>
    <property type="molecule type" value="Genomic_DNA"/>
</dbReference>
<dbReference type="PRINTS" id="PR00080">
    <property type="entry name" value="SDRFAMILY"/>
</dbReference>
<dbReference type="InterPro" id="IPR036291">
    <property type="entry name" value="NAD(P)-bd_dom_sf"/>
</dbReference>
<dbReference type="PROSITE" id="PS00061">
    <property type="entry name" value="ADH_SHORT"/>
    <property type="match status" value="1"/>
</dbReference>
<dbReference type="SUPFAM" id="SSF51735">
    <property type="entry name" value="NAD(P)-binding Rossmann-fold domains"/>
    <property type="match status" value="1"/>
</dbReference>
<dbReference type="InterPro" id="IPR002347">
    <property type="entry name" value="SDR_fam"/>
</dbReference>
<evidence type="ECO:0000256" key="2">
    <source>
        <dbReference type="ARBA" id="ARBA00023002"/>
    </source>
</evidence>
<dbReference type="CDD" id="cd05233">
    <property type="entry name" value="SDR_c"/>
    <property type="match status" value="1"/>
</dbReference>
<dbReference type="STRING" id="943830.A4A58_15335"/>
<dbReference type="AlphaFoldDB" id="A0A163XNJ9"/>
<dbReference type="InterPro" id="IPR051122">
    <property type="entry name" value="SDR_DHRS6-like"/>
</dbReference>
<comment type="caution">
    <text evidence="3">The sequence shown here is derived from an EMBL/GenBank/DDBJ whole genome shotgun (WGS) entry which is preliminary data.</text>
</comment>
<dbReference type="Pfam" id="PF13561">
    <property type="entry name" value="adh_short_C2"/>
    <property type="match status" value="1"/>
</dbReference>
<comment type="similarity">
    <text evidence="1">Belongs to the short-chain dehydrogenases/reductases (SDR) family.</text>
</comment>
<keyword evidence="4" id="KW-1185">Reference proteome</keyword>
<name>A0A163XNJ9_9BRAD</name>
<dbReference type="RefSeq" id="WP_068737158.1">
    <property type="nucleotide sequence ID" value="NZ_LVYV01000053.1"/>
</dbReference>
<sequence>MSKSPRVAVITGVAGGIGAAAAALLHARGWSVHGIDRRPSTIPGVTSHACDVTDPEAMMAVAERIGPIDALVPAAGINLRPDDGPAEKLVLDAWHRTISVNLTGTMLAVRAFRPRLRADGAIVLVSSVAAIRAMPHADAYTASKGAISALTRTWAVDYSRDGIRVNCVAPGPTDTDMMKGMREEYVPDRQVQLPQQRMATADEVAQVIAFLASPEASYVSGVIVPVDGGATAHSAGIPFPKRRALAG</sequence>
<gene>
    <name evidence="3" type="ORF">A4A58_15335</name>
</gene>
<reference evidence="3 4" key="1">
    <citation type="submission" date="2016-03" db="EMBL/GenBank/DDBJ databases">
        <title>Microsymbionts genomes from the relict species Vavilovia formosa (Stev.) Fed.</title>
        <authorList>
            <person name="Kopat V."/>
            <person name="Chirak E."/>
            <person name="Kimeklis A."/>
            <person name="Andronov E."/>
        </authorList>
    </citation>
    <scope>NUCLEOTIDE SEQUENCE [LARGE SCALE GENOMIC DNA]</scope>
    <source>
        <strain evidence="3 4">Vaf07</strain>
    </source>
</reference>
<evidence type="ECO:0000313" key="4">
    <source>
        <dbReference type="Proteomes" id="UP000076574"/>
    </source>
</evidence>
<dbReference type="InterPro" id="IPR020904">
    <property type="entry name" value="Sc_DH/Rdtase_CS"/>
</dbReference>
<keyword evidence="2" id="KW-0560">Oxidoreductase</keyword>
<evidence type="ECO:0008006" key="5">
    <source>
        <dbReference type="Google" id="ProtNLM"/>
    </source>
</evidence>
<dbReference type="PRINTS" id="PR00081">
    <property type="entry name" value="GDHRDH"/>
</dbReference>
<organism evidence="3 4">
    <name type="scientific">Tardiphaga robiniae</name>
    <dbReference type="NCBI Taxonomy" id="943830"/>
    <lineage>
        <taxon>Bacteria</taxon>
        <taxon>Pseudomonadati</taxon>
        <taxon>Pseudomonadota</taxon>
        <taxon>Alphaproteobacteria</taxon>
        <taxon>Hyphomicrobiales</taxon>
        <taxon>Nitrobacteraceae</taxon>
        <taxon>Tardiphaga</taxon>
    </lineage>
</organism>
<proteinExistence type="inferred from homology"/>
<dbReference type="Proteomes" id="UP000076574">
    <property type="component" value="Unassembled WGS sequence"/>
</dbReference>
<dbReference type="GO" id="GO:0016491">
    <property type="term" value="F:oxidoreductase activity"/>
    <property type="evidence" value="ECO:0007669"/>
    <property type="project" value="UniProtKB-KW"/>
</dbReference>
<accession>A0A163XNJ9</accession>
<dbReference type="OrthoDB" id="7568484at2"/>
<dbReference type="PANTHER" id="PTHR43477">
    <property type="entry name" value="DIHYDROANTICAPSIN 7-DEHYDROGENASE"/>
    <property type="match status" value="1"/>
</dbReference>
<protein>
    <recommendedName>
        <fullName evidence="5">SDR family oxidoreductase</fullName>
    </recommendedName>
</protein>
<evidence type="ECO:0000313" key="3">
    <source>
        <dbReference type="EMBL" id="KZD21148.1"/>
    </source>
</evidence>